<dbReference type="AlphaFoldDB" id="A0A857DFV6"/>
<evidence type="ECO:0000313" key="5">
    <source>
        <dbReference type="Proteomes" id="UP000430508"/>
    </source>
</evidence>
<protein>
    <submittedName>
        <fullName evidence="4">DUF881 domain-containing protein</fullName>
    </submittedName>
</protein>
<comment type="similarity">
    <text evidence="1">Belongs to the UPF0749 family.</text>
</comment>
<evidence type="ECO:0000256" key="3">
    <source>
        <dbReference type="SAM" id="Phobius"/>
    </source>
</evidence>
<reference evidence="4 5" key="1">
    <citation type="submission" date="2019-12" db="EMBL/GenBank/DDBJ databases">
        <title>Sequence classification of anaerobic respiratory reductive dehalogenases: First we see many, then we see few.</title>
        <authorList>
            <person name="Molenda O."/>
            <person name="Puentes Jacome L.A."/>
            <person name="Cao X."/>
            <person name="Nesbo C.L."/>
            <person name="Tang S."/>
            <person name="Morson N."/>
            <person name="Patron J."/>
            <person name="Lomheim L."/>
            <person name="Wishart D.S."/>
            <person name="Edwards E.A."/>
        </authorList>
    </citation>
    <scope>NUCLEOTIDE SEQUENCE [LARGE SCALE GENOMIC DNA]</scope>
    <source>
        <strain evidence="4 5">12DCA</strain>
    </source>
</reference>
<dbReference type="Proteomes" id="UP000430508">
    <property type="component" value="Chromosome"/>
</dbReference>
<name>A0A857DFV6_9FIRM</name>
<feature type="coiled-coil region" evidence="2">
    <location>
        <begin position="46"/>
        <end position="73"/>
    </location>
</feature>
<accession>A0A857DFV6</accession>
<dbReference type="InterPro" id="IPR010273">
    <property type="entry name" value="DUF881"/>
</dbReference>
<keyword evidence="3" id="KW-0472">Membrane</keyword>
<dbReference type="PANTHER" id="PTHR37313">
    <property type="entry name" value="UPF0749 PROTEIN RV1825"/>
    <property type="match status" value="1"/>
</dbReference>
<sequence length="237" mass="26389">MQDKKKMAWMMISVGMLLIGVFLVIIIKSYMADQNASSQEKNLPSLLQLEMENEQLAGENDKLLEELTKYQAGESAAALASEQLEQAKISAGLVSLSGPGIVIVLDDSDQKRSTSNGNIGNYYIHEEYLRAIVNALWNGGAEAISINDQRITSNTEIFCSGSYIKINNTRQMPPYNIVAIGNQDNLKSALQFYVWDMLGEYQQQYGITRKLEIPKESVTVPAANQYSYKYAQPVKEG</sequence>
<evidence type="ECO:0000256" key="2">
    <source>
        <dbReference type="SAM" id="Coils"/>
    </source>
</evidence>
<keyword evidence="2" id="KW-0175">Coiled coil</keyword>
<feature type="transmembrane region" description="Helical" evidence="3">
    <location>
        <begin position="7"/>
        <end position="31"/>
    </location>
</feature>
<dbReference type="Gene3D" id="3.30.70.1880">
    <property type="entry name" value="Protein of unknown function DUF881"/>
    <property type="match status" value="1"/>
</dbReference>
<keyword evidence="3" id="KW-0812">Transmembrane</keyword>
<proteinExistence type="inferred from homology"/>
<evidence type="ECO:0000256" key="1">
    <source>
        <dbReference type="ARBA" id="ARBA00009108"/>
    </source>
</evidence>
<dbReference type="RefSeq" id="WP_019224813.1">
    <property type="nucleotide sequence ID" value="NZ_CP046996.1"/>
</dbReference>
<gene>
    <name evidence="4" type="ORF">GQ588_01235</name>
</gene>
<keyword evidence="3" id="KW-1133">Transmembrane helix</keyword>
<dbReference type="PANTHER" id="PTHR37313:SF2">
    <property type="entry name" value="UPF0749 PROTEIN YLXX"/>
    <property type="match status" value="1"/>
</dbReference>
<dbReference type="Pfam" id="PF05949">
    <property type="entry name" value="DUF881"/>
    <property type="match status" value="1"/>
</dbReference>
<organism evidence="4 5">
    <name type="scientific">Dehalobacter restrictus</name>
    <dbReference type="NCBI Taxonomy" id="55583"/>
    <lineage>
        <taxon>Bacteria</taxon>
        <taxon>Bacillati</taxon>
        <taxon>Bacillota</taxon>
        <taxon>Clostridia</taxon>
        <taxon>Eubacteriales</taxon>
        <taxon>Desulfitobacteriaceae</taxon>
        <taxon>Dehalobacter</taxon>
    </lineage>
</organism>
<evidence type="ECO:0000313" key="4">
    <source>
        <dbReference type="EMBL" id="QGZ99391.1"/>
    </source>
</evidence>
<dbReference type="EMBL" id="CP046996">
    <property type="protein sequence ID" value="QGZ99391.1"/>
    <property type="molecule type" value="Genomic_DNA"/>
</dbReference>